<protein>
    <submittedName>
        <fullName evidence="1">Uncharacterized protein</fullName>
    </submittedName>
</protein>
<dbReference type="RefSeq" id="WP_242866461.1">
    <property type="nucleotide sequence ID" value="NZ_LZFO01000037.1"/>
</dbReference>
<sequence>MKNNIRFINKFHVMSNMEQMMHVANNCIGYEPIYEGFQSSIGTKLSKSCSNCNNYKEGKCIKNLFDDVLTSLDQT</sequence>
<name>A0A1E8EWH5_9CLOT</name>
<reference evidence="1 2" key="1">
    <citation type="submission" date="2016-06" db="EMBL/GenBank/DDBJ databases">
        <title>Genome sequence of Clostridium acetireducens DSM 10703.</title>
        <authorList>
            <person name="Poehlein A."/>
            <person name="Fluechter S."/>
            <person name="Duerre P."/>
            <person name="Daniel R."/>
        </authorList>
    </citation>
    <scope>NUCLEOTIDE SEQUENCE [LARGE SCALE GENOMIC DNA]</scope>
    <source>
        <strain evidence="1 2">DSM 10703</strain>
    </source>
</reference>
<gene>
    <name evidence="1" type="ORF">CLOACE_19860</name>
</gene>
<dbReference type="AlphaFoldDB" id="A0A1E8EWH5"/>
<keyword evidence="2" id="KW-1185">Reference proteome</keyword>
<evidence type="ECO:0000313" key="1">
    <source>
        <dbReference type="EMBL" id="OFI04972.1"/>
    </source>
</evidence>
<evidence type="ECO:0000313" key="2">
    <source>
        <dbReference type="Proteomes" id="UP000175744"/>
    </source>
</evidence>
<dbReference type="Proteomes" id="UP000175744">
    <property type="component" value="Unassembled WGS sequence"/>
</dbReference>
<accession>A0A1E8EWH5</accession>
<dbReference type="EMBL" id="LZFO01000037">
    <property type="protein sequence ID" value="OFI04972.1"/>
    <property type="molecule type" value="Genomic_DNA"/>
</dbReference>
<dbReference type="STRING" id="1121290.CLAOCE_19860"/>
<proteinExistence type="predicted"/>
<dbReference type="PATRIC" id="fig|1121290.3.peg.2003"/>
<comment type="caution">
    <text evidence="1">The sequence shown here is derived from an EMBL/GenBank/DDBJ whole genome shotgun (WGS) entry which is preliminary data.</text>
</comment>
<organism evidence="1 2">
    <name type="scientific">Clostridium acetireducens DSM 10703</name>
    <dbReference type="NCBI Taxonomy" id="1121290"/>
    <lineage>
        <taxon>Bacteria</taxon>
        <taxon>Bacillati</taxon>
        <taxon>Bacillota</taxon>
        <taxon>Clostridia</taxon>
        <taxon>Eubacteriales</taxon>
        <taxon>Clostridiaceae</taxon>
        <taxon>Clostridium</taxon>
    </lineage>
</organism>